<reference evidence="1 2" key="1">
    <citation type="submission" date="2018-10" db="EMBL/GenBank/DDBJ databases">
        <title>Natronolimnobius sp. XQ-INN 246 isolated from Inner Mongolia Autonomous Region of China.</title>
        <authorList>
            <person name="Xue Q."/>
        </authorList>
    </citation>
    <scope>NUCLEOTIDE SEQUENCE [LARGE SCALE GENOMIC DNA]</scope>
    <source>
        <strain evidence="1 2">XQ-INN 246</strain>
    </source>
</reference>
<sequence>MGGVVVCLLVAGCTGVSTPLTEESTDQRIDPDELTATASDVETYELEVTRTLQSSAVNETTTIDGVVDRSEQRAKLTRTVETNVGTDQRRTTTDQYVIDGTQYTTDGNEWQQTPLNAWNDIDRLENEVTMLEGTEPADFERIRTQSIGDIETTMYEVTLGEDVEADRFEGDGGGHVPLSVEEYVYYVLVDTETDTLYGTDLRMEVNQGGNPAVITIETIVSDTDEPVDITLPEDPTDA</sequence>
<evidence type="ECO:0008006" key="3">
    <source>
        <dbReference type="Google" id="ProtNLM"/>
    </source>
</evidence>
<comment type="caution">
    <text evidence="1">The sequence shown here is derived from an EMBL/GenBank/DDBJ whole genome shotgun (WGS) entry which is preliminary data.</text>
</comment>
<evidence type="ECO:0000313" key="1">
    <source>
        <dbReference type="EMBL" id="THE64749.1"/>
    </source>
</evidence>
<proteinExistence type="predicted"/>
<dbReference type="EMBL" id="RBZW01000027">
    <property type="protein sequence ID" value="THE64749.1"/>
    <property type="molecule type" value="Genomic_DNA"/>
</dbReference>
<dbReference type="Proteomes" id="UP000318864">
    <property type="component" value="Unassembled WGS sequence"/>
</dbReference>
<dbReference type="AlphaFoldDB" id="A0A4S3TKS8"/>
<dbReference type="Gene3D" id="2.50.20.20">
    <property type="match status" value="1"/>
</dbReference>
<protein>
    <recommendedName>
        <fullName evidence="3">LppX_LprAFG lipoprotein</fullName>
    </recommendedName>
</protein>
<keyword evidence="2" id="KW-1185">Reference proteome</keyword>
<accession>A0A4S3TKS8</accession>
<gene>
    <name evidence="1" type="ORF">D8Y22_11555</name>
</gene>
<dbReference type="OrthoDB" id="203023at2157"/>
<evidence type="ECO:0000313" key="2">
    <source>
        <dbReference type="Proteomes" id="UP000318864"/>
    </source>
</evidence>
<name>A0A4S3TKS8_9EURY</name>
<organism evidence="1 2">
    <name type="scientific">Salinadaptatus halalkaliphilus</name>
    <dbReference type="NCBI Taxonomy" id="2419781"/>
    <lineage>
        <taxon>Archaea</taxon>
        <taxon>Methanobacteriati</taxon>
        <taxon>Methanobacteriota</taxon>
        <taxon>Stenosarchaea group</taxon>
        <taxon>Halobacteria</taxon>
        <taxon>Halobacteriales</taxon>
        <taxon>Natrialbaceae</taxon>
        <taxon>Salinadaptatus</taxon>
    </lineage>
</organism>